<dbReference type="Proteomes" id="UP001629953">
    <property type="component" value="Unassembled WGS sequence"/>
</dbReference>
<keyword evidence="7 13" id="KW-0812">Transmembrane</keyword>
<dbReference type="PANTHER" id="PTHR40659:SF1">
    <property type="entry name" value="NICKEL_COBALT EFFLUX SYSTEM RCNA"/>
    <property type="match status" value="1"/>
</dbReference>
<dbReference type="EMBL" id="JBEQCT010000004">
    <property type="protein sequence ID" value="MFM2485440.1"/>
    <property type="molecule type" value="Genomic_DNA"/>
</dbReference>
<keyword evidence="9" id="KW-0406">Ion transport</keyword>
<reference evidence="14 15" key="1">
    <citation type="journal article" date="2013" name="Int. J. Syst. Evol. Microbiol.">
        <title>Celerinatantimonas yamalensis sp. nov., a cold-adapted diazotrophic bacterium from a cold permafrost brine.</title>
        <authorList>
            <person name="Shcherbakova V."/>
            <person name="Chuvilskaya N."/>
            <person name="Rivkina E."/>
            <person name="Demidov N."/>
            <person name="Uchaeva V."/>
            <person name="Suetin S."/>
            <person name="Suzina N."/>
            <person name="Gilichinsky D."/>
        </authorList>
    </citation>
    <scope>NUCLEOTIDE SEQUENCE [LARGE SCALE GENOMIC DNA]</scope>
    <source>
        <strain evidence="14 15">C7</strain>
    </source>
</reference>
<evidence type="ECO:0000256" key="6">
    <source>
        <dbReference type="ARBA" id="ARBA00022596"/>
    </source>
</evidence>
<evidence type="ECO:0000256" key="1">
    <source>
        <dbReference type="ARBA" id="ARBA00002510"/>
    </source>
</evidence>
<evidence type="ECO:0000256" key="3">
    <source>
        <dbReference type="ARBA" id="ARBA00022426"/>
    </source>
</evidence>
<dbReference type="Pfam" id="PF03824">
    <property type="entry name" value="NicO"/>
    <property type="match status" value="2"/>
</dbReference>
<keyword evidence="6" id="KW-0533">Nickel</keyword>
<dbReference type="RefSeq" id="WP_408623674.1">
    <property type="nucleotide sequence ID" value="NZ_JBEQCT010000004.1"/>
</dbReference>
<evidence type="ECO:0000256" key="2">
    <source>
        <dbReference type="ARBA" id="ARBA00004651"/>
    </source>
</evidence>
<keyword evidence="12" id="KW-0170">Cobalt</keyword>
<comment type="caution">
    <text evidence="14">The sequence shown here is derived from an EMBL/GenBank/DDBJ whole genome shotgun (WGS) entry which is preliminary data.</text>
</comment>
<evidence type="ECO:0000313" key="14">
    <source>
        <dbReference type="EMBL" id="MFM2485440.1"/>
    </source>
</evidence>
<evidence type="ECO:0000256" key="13">
    <source>
        <dbReference type="RuleBase" id="RU362101"/>
    </source>
</evidence>
<evidence type="ECO:0000256" key="10">
    <source>
        <dbReference type="ARBA" id="ARBA00023112"/>
    </source>
</evidence>
<feature type="transmembrane region" description="Helical" evidence="13">
    <location>
        <begin position="97"/>
        <end position="123"/>
    </location>
</feature>
<keyword evidence="10" id="KW-0921">Nickel transport</keyword>
<keyword evidence="5" id="KW-1003">Cell membrane</keyword>
<sequence>MKSTLSNRLLALVAAILLLAAIWQYWPVLLLTSMQAQQQIYSHFDTLLVELSDHQWHAAWMLIALSLVYGVFHAVGPGHGKVVMSSYLATHRAQLKTSLMLTMAAAIMQAVVAISIVTLLRFVLTQTAHQVNNNALNIIHFNSLLVIALGIWLAIQAIRKSLPKRTHYRQFAPIKPVSALQQPFRPAAQCGCGHAHAISPTQLAKASHWRDYVALIVSIGARPCSGALLVLTVSALMGIYWIGVASALVMAIGTGSTTSLLAALTVTARGLLSKAYGNHKPHPMLTALPAALGALILILLGVTLYQMPPMAGMPGFLVH</sequence>
<keyword evidence="3" id="KW-0171">Cobalt transport</keyword>
<accession>A0ABW9G881</accession>
<comment type="subcellular location">
    <subcellularLocation>
        <location evidence="2 13">Cell membrane</location>
        <topology evidence="2 13">Multi-pass membrane protein</topology>
    </subcellularLocation>
</comment>
<evidence type="ECO:0000256" key="9">
    <source>
        <dbReference type="ARBA" id="ARBA00023065"/>
    </source>
</evidence>
<feature type="transmembrane region" description="Helical" evidence="13">
    <location>
        <begin position="135"/>
        <end position="155"/>
    </location>
</feature>
<organism evidence="14 15">
    <name type="scientific">Celerinatantimonas yamalensis</name>
    <dbReference type="NCBI Taxonomy" id="559956"/>
    <lineage>
        <taxon>Bacteria</taxon>
        <taxon>Pseudomonadati</taxon>
        <taxon>Pseudomonadota</taxon>
        <taxon>Gammaproteobacteria</taxon>
        <taxon>Celerinatantimonadaceae</taxon>
        <taxon>Celerinatantimonas</taxon>
    </lineage>
</organism>
<protein>
    <recommendedName>
        <fullName evidence="13">Nickel/cobalt efflux system</fullName>
    </recommendedName>
</protein>
<proteinExistence type="inferred from homology"/>
<evidence type="ECO:0000256" key="8">
    <source>
        <dbReference type="ARBA" id="ARBA00022989"/>
    </source>
</evidence>
<keyword evidence="11 13" id="KW-0472">Membrane</keyword>
<comment type="similarity">
    <text evidence="13">Belongs to the NiCoT transporter (TC 2.A.52) family.</text>
</comment>
<evidence type="ECO:0000256" key="11">
    <source>
        <dbReference type="ARBA" id="ARBA00023136"/>
    </source>
</evidence>
<evidence type="ECO:0000313" key="15">
    <source>
        <dbReference type="Proteomes" id="UP001629953"/>
    </source>
</evidence>
<evidence type="ECO:0000256" key="12">
    <source>
        <dbReference type="ARBA" id="ARBA00023285"/>
    </source>
</evidence>
<evidence type="ECO:0000256" key="5">
    <source>
        <dbReference type="ARBA" id="ARBA00022475"/>
    </source>
</evidence>
<feature type="transmembrane region" description="Helical" evidence="13">
    <location>
        <begin position="54"/>
        <end position="76"/>
    </location>
</feature>
<keyword evidence="15" id="KW-1185">Reference proteome</keyword>
<evidence type="ECO:0000256" key="4">
    <source>
        <dbReference type="ARBA" id="ARBA00022448"/>
    </source>
</evidence>
<dbReference type="InterPro" id="IPR011541">
    <property type="entry name" value="Ni/Co_transpt_high_affinity"/>
</dbReference>
<comment type="function">
    <text evidence="1">Efflux system for nickel and cobalt.</text>
</comment>
<evidence type="ECO:0000256" key="7">
    <source>
        <dbReference type="ARBA" id="ARBA00022692"/>
    </source>
</evidence>
<feature type="transmembrane region" description="Helical" evidence="13">
    <location>
        <begin position="285"/>
        <end position="307"/>
    </location>
</feature>
<keyword evidence="4 13" id="KW-0813">Transport</keyword>
<name>A0ABW9G881_9GAMM</name>
<gene>
    <name evidence="14" type="ORF">ABUE30_10275</name>
</gene>
<dbReference type="InterPro" id="IPR051224">
    <property type="entry name" value="NiCoT_RcnA"/>
</dbReference>
<dbReference type="PANTHER" id="PTHR40659">
    <property type="entry name" value="NICKEL/COBALT EFFLUX SYSTEM RCNA"/>
    <property type="match status" value="1"/>
</dbReference>
<keyword evidence="8 13" id="KW-1133">Transmembrane helix</keyword>
<feature type="transmembrane region" description="Helical" evidence="13">
    <location>
        <begin position="239"/>
        <end position="264"/>
    </location>
</feature>